<gene>
    <name evidence="1" type="ORF">PARMNEM_LOCUS12569</name>
</gene>
<dbReference type="EMBL" id="CAVLGL010000087">
    <property type="protein sequence ID" value="CAK1592660.1"/>
    <property type="molecule type" value="Genomic_DNA"/>
</dbReference>
<evidence type="ECO:0000313" key="1">
    <source>
        <dbReference type="EMBL" id="CAK1592660.1"/>
    </source>
</evidence>
<name>A0AAV1LCS2_9NEOP</name>
<sequence>MRQKYFSSSIIIFKKAMNRNQFKYALSDCIEETGRENLKTIIESIYRITGRQNMEQALVVFGQCFHVDNLISPFQRINKVSNKRDSLTFLTSLIQITSSSNIDEACNCIRALTVKKMAVLDILEQIRFKSGHNDIIDFFRKLIALTATQSLQSAWAVLFSLTSVRDIFVLFNTLSTYTEVDVINFFQTMLRITNTTNIRAAASILFKITGIYQLLDCIREIHNIVNKDVNHFFEVFITLSKRFQLEEAILVLENYTGAPGKASPQPTARHPF</sequence>
<protein>
    <submittedName>
        <fullName evidence="1">Uncharacterized protein</fullName>
    </submittedName>
</protein>
<proteinExistence type="predicted"/>
<comment type="caution">
    <text evidence="1">The sequence shown here is derived from an EMBL/GenBank/DDBJ whole genome shotgun (WGS) entry which is preliminary data.</text>
</comment>
<organism evidence="1 2">
    <name type="scientific">Parnassius mnemosyne</name>
    <name type="common">clouded apollo</name>
    <dbReference type="NCBI Taxonomy" id="213953"/>
    <lineage>
        <taxon>Eukaryota</taxon>
        <taxon>Metazoa</taxon>
        <taxon>Ecdysozoa</taxon>
        <taxon>Arthropoda</taxon>
        <taxon>Hexapoda</taxon>
        <taxon>Insecta</taxon>
        <taxon>Pterygota</taxon>
        <taxon>Neoptera</taxon>
        <taxon>Endopterygota</taxon>
        <taxon>Lepidoptera</taxon>
        <taxon>Glossata</taxon>
        <taxon>Ditrysia</taxon>
        <taxon>Papilionoidea</taxon>
        <taxon>Papilionidae</taxon>
        <taxon>Parnassiinae</taxon>
        <taxon>Parnassini</taxon>
        <taxon>Parnassius</taxon>
        <taxon>Driopa</taxon>
    </lineage>
</organism>
<dbReference type="Proteomes" id="UP001314205">
    <property type="component" value="Unassembled WGS sequence"/>
</dbReference>
<evidence type="ECO:0000313" key="2">
    <source>
        <dbReference type="Proteomes" id="UP001314205"/>
    </source>
</evidence>
<accession>A0AAV1LCS2</accession>
<keyword evidence="2" id="KW-1185">Reference proteome</keyword>
<reference evidence="1 2" key="1">
    <citation type="submission" date="2023-11" db="EMBL/GenBank/DDBJ databases">
        <authorList>
            <person name="Hedman E."/>
            <person name="Englund M."/>
            <person name="Stromberg M."/>
            <person name="Nyberg Akerstrom W."/>
            <person name="Nylinder S."/>
            <person name="Jareborg N."/>
            <person name="Kallberg Y."/>
            <person name="Kronander E."/>
        </authorList>
    </citation>
    <scope>NUCLEOTIDE SEQUENCE [LARGE SCALE GENOMIC DNA]</scope>
</reference>
<dbReference type="AlphaFoldDB" id="A0AAV1LCS2"/>